<feature type="domain" description="DUF7168" evidence="2">
    <location>
        <begin position="65"/>
        <end position="198"/>
    </location>
</feature>
<reference evidence="3 4" key="1">
    <citation type="submission" date="2017-06" db="EMBL/GenBank/DDBJ databases">
        <authorList>
            <consortium name="Pathogen Informatics"/>
        </authorList>
    </citation>
    <scope>NUCLEOTIDE SEQUENCE [LARGE SCALE GENOMIC DNA]</scope>
    <source>
        <strain evidence="3 4">NCTC12148</strain>
    </source>
</reference>
<dbReference type="RefSeq" id="WP_095095208.1">
    <property type="nucleotide sequence ID" value="NZ_CAMIQD010000010.1"/>
</dbReference>
<feature type="domain" description="DUF2786" evidence="1">
    <location>
        <begin position="14"/>
        <end position="48"/>
    </location>
</feature>
<evidence type="ECO:0000259" key="2">
    <source>
        <dbReference type="Pfam" id="PF23771"/>
    </source>
</evidence>
<dbReference type="Pfam" id="PF23771">
    <property type="entry name" value="DUF7168"/>
    <property type="match status" value="1"/>
</dbReference>
<evidence type="ECO:0000313" key="3">
    <source>
        <dbReference type="EMBL" id="SNV83645.1"/>
    </source>
</evidence>
<protein>
    <submittedName>
        <fullName evidence="3">Protein of uncharacterized function (DUF2786)</fullName>
    </submittedName>
</protein>
<dbReference type="AlphaFoldDB" id="A0A240AJU0"/>
<gene>
    <name evidence="3" type="ORF">SAMEA4384070_00336</name>
</gene>
<sequence length="241" mass="26725">MSHSQRQARLVKLVRKLLELARSNSNAHEAGLALGRAQKLMQKYGISELEASLSSIQTAPSQGAPSEAKQKLPEWMSGLAWAIARTFGCRLYFSWRDTPSGQRRNVTFYGFSERPAVAAYAFDVLSRQLKDATADYLKTQNKRLKMSTRRARAEQFRAGWVVGVRRVITTFTVSDQEGELMGSWLESQKMGELQTRAPKACRGDGIARLRGYEAGKNARLHQGVQGDGPAAIAHRIGGSKQ</sequence>
<dbReference type="OrthoDB" id="7275531at2"/>
<dbReference type="InterPro" id="IPR024498">
    <property type="entry name" value="DUF2786"/>
</dbReference>
<name>A0A240AJU0_SERFI</name>
<dbReference type="InterPro" id="IPR016868">
    <property type="entry name" value="Phage_B3_Orf5"/>
</dbReference>
<proteinExistence type="predicted"/>
<dbReference type="Pfam" id="PF10979">
    <property type="entry name" value="DUF2786"/>
    <property type="match status" value="1"/>
</dbReference>
<dbReference type="PIRSF" id="PIRSF028111">
    <property type="entry name" value="UCP028111"/>
    <property type="match status" value="1"/>
</dbReference>
<evidence type="ECO:0000313" key="4">
    <source>
        <dbReference type="Proteomes" id="UP000215134"/>
    </source>
</evidence>
<dbReference type="InterPro" id="IPR055592">
    <property type="entry name" value="DUF7168"/>
</dbReference>
<keyword evidence="4" id="KW-1185">Reference proteome</keyword>
<evidence type="ECO:0000259" key="1">
    <source>
        <dbReference type="Pfam" id="PF10979"/>
    </source>
</evidence>
<accession>A0A240AJU0</accession>
<dbReference type="GeneID" id="75025524"/>
<dbReference type="EMBL" id="LT906479">
    <property type="protein sequence ID" value="SNV83645.1"/>
    <property type="molecule type" value="Genomic_DNA"/>
</dbReference>
<dbReference type="Proteomes" id="UP000215134">
    <property type="component" value="Chromosome 1"/>
</dbReference>
<organism evidence="3 4">
    <name type="scientific">Serratia ficaria</name>
    <dbReference type="NCBI Taxonomy" id="61651"/>
    <lineage>
        <taxon>Bacteria</taxon>
        <taxon>Pseudomonadati</taxon>
        <taxon>Pseudomonadota</taxon>
        <taxon>Gammaproteobacteria</taxon>
        <taxon>Enterobacterales</taxon>
        <taxon>Yersiniaceae</taxon>
        <taxon>Serratia</taxon>
    </lineage>
</organism>
<dbReference type="KEGG" id="sfj:SAMEA4384070_0336"/>